<dbReference type="PIRSF" id="PIRSF019422">
    <property type="entry name" value="MltA"/>
    <property type="match status" value="1"/>
</dbReference>
<dbReference type="InterPro" id="IPR005300">
    <property type="entry name" value="MltA_B"/>
</dbReference>
<dbReference type="InterPro" id="IPR036908">
    <property type="entry name" value="RlpA-like_sf"/>
</dbReference>
<dbReference type="CDD" id="cd14485">
    <property type="entry name" value="mltA_like_LT_A"/>
    <property type="match status" value="1"/>
</dbReference>
<evidence type="ECO:0000256" key="6">
    <source>
        <dbReference type="SAM" id="SignalP"/>
    </source>
</evidence>
<dbReference type="SUPFAM" id="SSF50685">
    <property type="entry name" value="Barwin-like endoglucanases"/>
    <property type="match status" value="1"/>
</dbReference>
<dbReference type="SMART" id="SM00925">
    <property type="entry name" value="MltA"/>
    <property type="match status" value="1"/>
</dbReference>
<dbReference type="EMBL" id="BMGI01000001">
    <property type="protein sequence ID" value="GGD21566.1"/>
    <property type="molecule type" value="Genomic_DNA"/>
</dbReference>
<name>A0ABQ1QCK7_9RHOB</name>
<organism evidence="8 9">
    <name type="scientific">Sinisalibacter lacisalsi</name>
    <dbReference type="NCBI Taxonomy" id="1526570"/>
    <lineage>
        <taxon>Bacteria</taxon>
        <taxon>Pseudomonadati</taxon>
        <taxon>Pseudomonadota</taxon>
        <taxon>Alphaproteobacteria</taxon>
        <taxon>Rhodobacterales</taxon>
        <taxon>Roseobacteraceae</taxon>
        <taxon>Sinisalibacter</taxon>
    </lineage>
</organism>
<sequence>MFRRVGLALGFGLLMAGPVAAGLDDADLTILQFSQLNGWAEDDHVQALAVFEETCALLNDPQWRPICAIAAAHDGPARSFFELFFRPVLVEDGTPGLFTGYYEPEIRGSRTRTSRYRHPVYRKPTDLPSDVQWYSREAIERDHVLEGRGLEIAWVEDPVELQFLQIQGSGRIRLPDGSAIRLGYSGHNGHPFRSLADELVRRGVYDVHQVSAPVIRSWVRRNPEEGEALLHHNPSYVFFREVGHVPADRGPLGAMNRSITAHRTLAVDPDFTPLGAPVWIEKGGEGPMNRLMIAQDTGSRIKGAQRADIFYGTGEDAGREAGGIRDPGRMVVLLPIQRAYALKPEG</sequence>
<accession>A0ABQ1QCK7</accession>
<dbReference type="Gene3D" id="2.40.240.50">
    <property type="entry name" value="Barwin-like endoglucanases"/>
    <property type="match status" value="1"/>
</dbReference>
<evidence type="ECO:0000256" key="1">
    <source>
        <dbReference type="ARBA" id="ARBA00001420"/>
    </source>
</evidence>
<dbReference type="PANTHER" id="PTHR30124:SF0">
    <property type="entry name" value="MEMBRANE-BOUND LYTIC MUREIN TRANSGLYCOSYLASE A"/>
    <property type="match status" value="1"/>
</dbReference>
<comment type="catalytic activity">
    <reaction evidence="1">
        <text>Exolytic cleavage of the (1-&gt;4)-beta-glycosidic linkage between N-acetylmuramic acid (MurNAc) and N-acetylglucosamine (GlcNAc) residues in peptidoglycan, from either the reducing or the non-reducing ends of the peptidoglycan chains, with concomitant formation of a 1,6-anhydrobond in the MurNAc residue.</text>
        <dbReference type="EC" id="4.2.2.n1"/>
    </reaction>
</comment>
<evidence type="ECO:0000259" key="7">
    <source>
        <dbReference type="SMART" id="SM00925"/>
    </source>
</evidence>
<reference evidence="9" key="1">
    <citation type="journal article" date="2019" name="Int. J. Syst. Evol. Microbiol.">
        <title>The Global Catalogue of Microorganisms (GCM) 10K type strain sequencing project: providing services to taxonomists for standard genome sequencing and annotation.</title>
        <authorList>
            <consortium name="The Broad Institute Genomics Platform"/>
            <consortium name="The Broad Institute Genome Sequencing Center for Infectious Disease"/>
            <person name="Wu L."/>
            <person name="Ma J."/>
        </authorList>
    </citation>
    <scope>NUCLEOTIDE SEQUENCE [LARGE SCALE GENOMIC DNA]</scope>
    <source>
        <strain evidence="9">CGMCC 1.12922</strain>
    </source>
</reference>
<dbReference type="Proteomes" id="UP000617355">
    <property type="component" value="Unassembled WGS sequence"/>
</dbReference>
<dbReference type="InterPro" id="IPR010611">
    <property type="entry name" value="3D_dom"/>
</dbReference>
<evidence type="ECO:0000313" key="9">
    <source>
        <dbReference type="Proteomes" id="UP000617355"/>
    </source>
</evidence>
<protein>
    <recommendedName>
        <fullName evidence="2">peptidoglycan lytic exotransglycosylase</fullName>
        <ecNumber evidence="2">4.2.2.n1</ecNumber>
    </recommendedName>
    <alternativeName>
        <fullName evidence="5">Murein hydrolase A</fullName>
    </alternativeName>
</protein>
<dbReference type="PANTHER" id="PTHR30124">
    <property type="entry name" value="MEMBRANE-BOUND LYTIC MUREIN TRANSGLYCOSYLASE A"/>
    <property type="match status" value="1"/>
</dbReference>
<feature type="signal peptide" evidence="6">
    <location>
        <begin position="1"/>
        <end position="21"/>
    </location>
</feature>
<keyword evidence="9" id="KW-1185">Reference proteome</keyword>
<evidence type="ECO:0000256" key="2">
    <source>
        <dbReference type="ARBA" id="ARBA00012587"/>
    </source>
</evidence>
<dbReference type="Gene3D" id="2.40.40.10">
    <property type="entry name" value="RlpA-like domain"/>
    <property type="match status" value="2"/>
</dbReference>
<evidence type="ECO:0000256" key="3">
    <source>
        <dbReference type="ARBA" id="ARBA00023239"/>
    </source>
</evidence>
<feature type="chain" id="PRO_5045629261" description="peptidoglycan lytic exotransglycosylase" evidence="6">
    <location>
        <begin position="22"/>
        <end position="346"/>
    </location>
</feature>
<gene>
    <name evidence="8" type="ORF">GCM10011358_02570</name>
</gene>
<proteinExistence type="predicted"/>
<dbReference type="CDD" id="cd14668">
    <property type="entry name" value="mlta_B"/>
    <property type="match status" value="1"/>
</dbReference>
<keyword evidence="3" id="KW-0456">Lyase</keyword>
<dbReference type="EC" id="4.2.2.n1" evidence="2"/>
<keyword evidence="6" id="KW-0732">Signal</keyword>
<keyword evidence="4" id="KW-0961">Cell wall biogenesis/degradation</keyword>
<evidence type="ECO:0000313" key="8">
    <source>
        <dbReference type="EMBL" id="GGD21566.1"/>
    </source>
</evidence>
<evidence type="ECO:0000256" key="4">
    <source>
        <dbReference type="ARBA" id="ARBA00023316"/>
    </source>
</evidence>
<dbReference type="Pfam" id="PF03562">
    <property type="entry name" value="MltA"/>
    <property type="match status" value="1"/>
</dbReference>
<comment type="caution">
    <text evidence="8">The sequence shown here is derived from an EMBL/GenBank/DDBJ whole genome shotgun (WGS) entry which is preliminary data.</text>
</comment>
<evidence type="ECO:0000256" key="5">
    <source>
        <dbReference type="ARBA" id="ARBA00030918"/>
    </source>
</evidence>
<dbReference type="InterPro" id="IPR026044">
    <property type="entry name" value="MltA"/>
</dbReference>
<dbReference type="Pfam" id="PF06725">
    <property type="entry name" value="3D"/>
    <property type="match status" value="1"/>
</dbReference>
<feature type="domain" description="Lytic transglycosylase MltA" evidence="7">
    <location>
        <begin position="105"/>
        <end position="240"/>
    </location>
</feature>